<sequence>MAGLPAAAASAAAQAVEAAGATLASGSSSSSLLVFLVPIFFPPSFLLLLFLAFVVLFAVSVLLRYLTILHARRQQQILRATAAALPSLPGSFLGAESVCLPGKRPFVVEGLSLLAALTKDAAWNVLQKMVLLVYAVLFFCFSWEERGLPASLARQRITPSEADFIERRTVIFIRHGESVWNATFNRPMLSLSFPLRFFLFWFWELFLTPERDSILFDSPLSTLGIAQAAELRSALRSSSSTSHSQTRRVPTWTLALIELTSVCAHAAVSSRGDEGGTTGGNLKQHCEGPDLTFKGVDGESVGNDVSGTQARTEVEKTSGKSFTSDAPNAVVLDSPEFSPRRGRHDEQTSSRHADRRTENSAQAGPSRTADASSSQASKAVEDRDAVSFRQKSDDGITRRDKTVVGKNRTGVNSALSALESKGLEAAPAAGEGIVLVSSNLRRSISTLLIALGPSVQSQRVQILSSLQESTRFPDALSLSSSSSFSRKPTPPPLSQLEETVLGASLEQLYASHLDQTHNSGNKRLHTTLAGRLLAFASWLFNNEGDGPGPVRAFIVVGHSRWLRYFFRMYYPADQYFHAKDKKLTNCGVLRFDVLKLRQKGSGRVDYYIDPQSCQLLRGNFTA</sequence>
<dbReference type="AlphaFoldDB" id="A0A2C6KK76"/>
<dbReference type="InterPro" id="IPR029033">
    <property type="entry name" value="His_PPase_superfam"/>
</dbReference>
<dbReference type="VEuPathDB" id="ToxoDB:CSUI_001690"/>
<keyword evidence="2" id="KW-1133">Transmembrane helix</keyword>
<feature type="compositionally biased region" description="Polar residues" evidence="1">
    <location>
        <begin position="359"/>
        <end position="377"/>
    </location>
</feature>
<dbReference type="Gene3D" id="3.40.50.1240">
    <property type="entry name" value="Phosphoglycerate mutase-like"/>
    <property type="match status" value="1"/>
</dbReference>
<keyword evidence="2" id="KW-0812">Transmembrane</keyword>
<keyword evidence="2" id="KW-0472">Membrane</keyword>
<accession>A0A2C6KK76</accession>
<dbReference type="GO" id="GO:0016791">
    <property type="term" value="F:phosphatase activity"/>
    <property type="evidence" value="ECO:0007669"/>
    <property type="project" value="TreeGrafter"/>
</dbReference>
<feature type="compositionally biased region" description="Basic and acidic residues" evidence="1">
    <location>
        <begin position="379"/>
        <end position="403"/>
    </location>
</feature>
<proteinExistence type="predicted"/>
<evidence type="ECO:0000313" key="4">
    <source>
        <dbReference type="Proteomes" id="UP000221165"/>
    </source>
</evidence>
<feature type="compositionally biased region" description="Basic and acidic residues" evidence="1">
    <location>
        <begin position="343"/>
        <end position="358"/>
    </location>
</feature>
<dbReference type="OrthoDB" id="496981at2759"/>
<feature type="transmembrane region" description="Helical" evidence="2">
    <location>
        <begin position="34"/>
        <end position="63"/>
    </location>
</feature>
<dbReference type="Proteomes" id="UP000221165">
    <property type="component" value="Unassembled WGS sequence"/>
</dbReference>
<evidence type="ECO:0000256" key="1">
    <source>
        <dbReference type="SAM" id="MobiDB-lite"/>
    </source>
</evidence>
<dbReference type="PANTHER" id="PTHR48100:SF33">
    <property type="entry name" value="PEPTIDASE S54 RHOMBOID DOMAIN-CONTAINING PROTEIN"/>
    <property type="match status" value="1"/>
</dbReference>
<dbReference type="PANTHER" id="PTHR48100">
    <property type="entry name" value="BROAD-SPECIFICITY PHOSPHATASE YOR283W-RELATED"/>
    <property type="match status" value="1"/>
</dbReference>
<organism evidence="3 4">
    <name type="scientific">Cystoisospora suis</name>
    <dbReference type="NCBI Taxonomy" id="483139"/>
    <lineage>
        <taxon>Eukaryota</taxon>
        <taxon>Sar</taxon>
        <taxon>Alveolata</taxon>
        <taxon>Apicomplexa</taxon>
        <taxon>Conoidasida</taxon>
        <taxon>Coccidia</taxon>
        <taxon>Eucoccidiorida</taxon>
        <taxon>Eimeriorina</taxon>
        <taxon>Sarcocystidae</taxon>
        <taxon>Cystoisospora</taxon>
    </lineage>
</organism>
<feature type="transmembrane region" description="Helical" evidence="2">
    <location>
        <begin position="125"/>
        <end position="144"/>
    </location>
</feature>
<dbReference type="EMBL" id="MIGC01000674">
    <property type="protein sequence ID" value="PHJ24451.1"/>
    <property type="molecule type" value="Genomic_DNA"/>
</dbReference>
<dbReference type="RefSeq" id="XP_067926124.1">
    <property type="nucleotide sequence ID" value="XM_068061895.1"/>
</dbReference>
<comment type="caution">
    <text evidence="3">The sequence shown here is derived from an EMBL/GenBank/DDBJ whole genome shotgun (WGS) entry which is preliminary data.</text>
</comment>
<protein>
    <submittedName>
        <fullName evidence="3">Phosphoglycerate mutase family protein</fullName>
    </submittedName>
</protein>
<feature type="region of interest" description="Disordered" evidence="1">
    <location>
        <begin position="269"/>
        <end position="404"/>
    </location>
</feature>
<name>A0A2C6KK76_9APIC</name>
<keyword evidence="4" id="KW-1185">Reference proteome</keyword>
<dbReference type="GeneID" id="94425106"/>
<evidence type="ECO:0000313" key="3">
    <source>
        <dbReference type="EMBL" id="PHJ24451.1"/>
    </source>
</evidence>
<dbReference type="GO" id="GO:0005829">
    <property type="term" value="C:cytosol"/>
    <property type="evidence" value="ECO:0007669"/>
    <property type="project" value="TreeGrafter"/>
</dbReference>
<evidence type="ECO:0000256" key="2">
    <source>
        <dbReference type="SAM" id="Phobius"/>
    </source>
</evidence>
<gene>
    <name evidence="3" type="ORF">CSUI_001690</name>
</gene>
<dbReference type="InterPro" id="IPR050275">
    <property type="entry name" value="PGM_Phosphatase"/>
</dbReference>
<reference evidence="3 4" key="1">
    <citation type="journal article" date="2017" name="Int. J. Parasitol.">
        <title>The genome of the protozoan parasite Cystoisospora suis and a reverse vaccinology approach to identify vaccine candidates.</title>
        <authorList>
            <person name="Palmieri N."/>
            <person name="Shrestha A."/>
            <person name="Ruttkowski B."/>
            <person name="Beck T."/>
            <person name="Vogl C."/>
            <person name="Tomley F."/>
            <person name="Blake D.P."/>
            <person name="Joachim A."/>
        </authorList>
    </citation>
    <scope>NUCLEOTIDE SEQUENCE [LARGE SCALE GENOMIC DNA]</scope>
    <source>
        <strain evidence="3 4">Wien I</strain>
    </source>
</reference>
<dbReference type="SUPFAM" id="SSF53254">
    <property type="entry name" value="Phosphoglycerate mutase-like"/>
    <property type="match status" value="1"/>
</dbReference>